<keyword evidence="8" id="KW-1185">Reference proteome</keyword>
<dbReference type="PROSITE" id="PS51387">
    <property type="entry name" value="FAD_PCMH"/>
    <property type="match status" value="1"/>
</dbReference>
<comment type="cofactor">
    <cofactor evidence="1">
        <name>FAD</name>
        <dbReference type="ChEBI" id="CHEBI:57692"/>
    </cofactor>
</comment>
<dbReference type="PANTHER" id="PTHR42973:SF39">
    <property type="entry name" value="FAD-BINDING PCMH-TYPE DOMAIN-CONTAINING PROTEIN"/>
    <property type="match status" value="1"/>
</dbReference>
<evidence type="ECO:0000256" key="1">
    <source>
        <dbReference type="ARBA" id="ARBA00001974"/>
    </source>
</evidence>
<dbReference type="Gene3D" id="3.30.465.10">
    <property type="match status" value="1"/>
</dbReference>
<keyword evidence="4" id="KW-0274">FAD</keyword>
<evidence type="ECO:0000313" key="7">
    <source>
        <dbReference type="EMBL" id="MFH8249671.1"/>
    </source>
</evidence>
<dbReference type="InterPro" id="IPR016167">
    <property type="entry name" value="FAD-bd_PCMH_sub1"/>
</dbReference>
<evidence type="ECO:0000256" key="2">
    <source>
        <dbReference type="ARBA" id="ARBA00005466"/>
    </source>
</evidence>
<name>A0ABW7Q4A0_9MICO</name>
<accession>A0ABW7Q4A0</accession>
<dbReference type="InterPro" id="IPR006094">
    <property type="entry name" value="Oxid_FAD_bind_N"/>
</dbReference>
<reference evidence="7 8" key="1">
    <citation type="submission" date="2024-09" db="EMBL/GenBank/DDBJ databases">
        <authorList>
            <person name="Pan X."/>
        </authorList>
    </citation>
    <scope>NUCLEOTIDE SEQUENCE [LARGE SCALE GENOMIC DNA]</scope>
    <source>
        <strain evidence="7 8">B2969</strain>
    </source>
</reference>
<organism evidence="7 8">
    <name type="scientific">Microbacterium alkaliflavum</name>
    <dbReference type="NCBI Taxonomy" id="3248839"/>
    <lineage>
        <taxon>Bacteria</taxon>
        <taxon>Bacillati</taxon>
        <taxon>Actinomycetota</taxon>
        <taxon>Actinomycetes</taxon>
        <taxon>Micrococcales</taxon>
        <taxon>Microbacteriaceae</taxon>
        <taxon>Microbacterium</taxon>
    </lineage>
</organism>
<dbReference type="InterPro" id="IPR036318">
    <property type="entry name" value="FAD-bd_PCMH-like_sf"/>
</dbReference>
<dbReference type="Pfam" id="PF08031">
    <property type="entry name" value="BBE"/>
    <property type="match status" value="1"/>
</dbReference>
<evidence type="ECO:0000256" key="3">
    <source>
        <dbReference type="ARBA" id="ARBA00022630"/>
    </source>
</evidence>
<feature type="domain" description="FAD-binding PCMH-type" evidence="6">
    <location>
        <begin position="31"/>
        <end position="202"/>
    </location>
</feature>
<dbReference type="RefSeq" id="WP_396639604.1">
    <property type="nucleotide sequence ID" value="NZ_JBIQWL010000001.1"/>
</dbReference>
<dbReference type="Pfam" id="PF01565">
    <property type="entry name" value="FAD_binding_4"/>
    <property type="match status" value="1"/>
</dbReference>
<keyword evidence="3" id="KW-0285">Flavoprotein</keyword>
<evidence type="ECO:0000256" key="4">
    <source>
        <dbReference type="ARBA" id="ARBA00022827"/>
    </source>
</evidence>
<dbReference type="Proteomes" id="UP001610861">
    <property type="component" value="Unassembled WGS sequence"/>
</dbReference>
<dbReference type="PANTHER" id="PTHR42973">
    <property type="entry name" value="BINDING OXIDOREDUCTASE, PUTATIVE (AFU_ORTHOLOGUE AFUA_1G17690)-RELATED"/>
    <property type="match status" value="1"/>
</dbReference>
<sequence length="446" mass="46515">MDIAPLRTSVSGAVLAAEDQGWDSARASHAGTGSPDVIVRVSNLDDVSEAVRFAAAARRVAVVRGGGHSAWCTLDDGVLIDLSALDAVEVVGDRDGGALVRIGGGARWGDVAQVLSEHGLGISSGDTASVGVGGLTLGGGIGWMVRAWGLAADQLVGAQLVTAQGEVVEVTEASHPELLWALRGGGGNFGVVTRFDFRAHDLSSIVWAELGISGDTRPILRAVRDLLATAPRELTLTFMDVPAMDPSAPAGASIAACWIGDDVDALRAVLAPLLALDGVEERDIAVRDYPDILLEHPEPEPGQQIPGFIGGNTLARVLDDELVDELVAFRESTPASVLFLRSLGGAYGDVPQDATPFPARDATWFLMAGGFDIPGVVDDAERARLEGAWASLEAQGGGVYGNFSTSTDPAFASRMYPADTMARLAAVKATWDPRNLFARNHNVVPA</sequence>
<dbReference type="Gene3D" id="3.40.462.20">
    <property type="match status" value="1"/>
</dbReference>
<dbReference type="EMBL" id="JBIQWL010000001">
    <property type="protein sequence ID" value="MFH8249671.1"/>
    <property type="molecule type" value="Genomic_DNA"/>
</dbReference>
<protein>
    <submittedName>
        <fullName evidence="7">FAD-binding oxidoreductase</fullName>
    </submittedName>
</protein>
<dbReference type="InterPro" id="IPR016169">
    <property type="entry name" value="FAD-bd_PCMH_sub2"/>
</dbReference>
<proteinExistence type="inferred from homology"/>
<dbReference type="Gene3D" id="3.30.43.10">
    <property type="entry name" value="Uridine Diphospho-n-acetylenolpyruvylglucosamine Reductase, domain 2"/>
    <property type="match status" value="1"/>
</dbReference>
<dbReference type="InterPro" id="IPR012951">
    <property type="entry name" value="BBE"/>
</dbReference>
<evidence type="ECO:0000313" key="8">
    <source>
        <dbReference type="Proteomes" id="UP001610861"/>
    </source>
</evidence>
<evidence type="ECO:0000256" key="5">
    <source>
        <dbReference type="ARBA" id="ARBA00023002"/>
    </source>
</evidence>
<dbReference type="InterPro" id="IPR016166">
    <property type="entry name" value="FAD-bd_PCMH"/>
</dbReference>
<dbReference type="InterPro" id="IPR050416">
    <property type="entry name" value="FAD-linked_Oxidoreductase"/>
</dbReference>
<comment type="similarity">
    <text evidence="2">Belongs to the oxygen-dependent FAD-linked oxidoreductase family.</text>
</comment>
<gene>
    <name evidence="7" type="ORF">ACH3VR_04800</name>
</gene>
<dbReference type="SUPFAM" id="SSF56176">
    <property type="entry name" value="FAD-binding/transporter-associated domain-like"/>
    <property type="match status" value="1"/>
</dbReference>
<keyword evidence="5" id="KW-0560">Oxidoreductase</keyword>
<evidence type="ECO:0000259" key="6">
    <source>
        <dbReference type="PROSITE" id="PS51387"/>
    </source>
</evidence>
<comment type="caution">
    <text evidence="7">The sequence shown here is derived from an EMBL/GenBank/DDBJ whole genome shotgun (WGS) entry which is preliminary data.</text>
</comment>